<evidence type="ECO:0000313" key="4">
    <source>
        <dbReference type="Proteomes" id="UP000626109"/>
    </source>
</evidence>
<name>A0A813K4U0_POLGL</name>
<keyword evidence="2" id="KW-0472">Membrane</keyword>
<dbReference type="Proteomes" id="UP000626109">
    <property type="component" value="Unassembled WGS sequence"/>
</dbReference>
<accession>A0A813K4U0</accession>
<protein>
    <submittedName>
        <fullName evidence="3">Uncharacterized protein</fullName>
    </submittedName>
</protein>
<evidence type="ECO:0000256" key="2">
    <source>
        <dbReference type="SAM" id="Phobius"/>
    </source>
</evidence>
<feature type="compositionally biased region" description="Basic and acidic residues" evidence="1">
    <location>
        <begin position="92"/>
        <end position="106"/>
    </location>
</feature>
<feature type="compositionally biased region" description="Polar residues" evidence="1">
    <location>
        <begin position="109"/>
        <end position="123"/>
    </location>
</feature>
<feature type="transmembrane region" description="Helical" evidence="2">
    <location>
        <begin position="170"/>
        <end position="193"/>
    </location>
</feature>
<gene>
    <name evidence="3" type="ORF">PGLA2088_LOCUS27429</name>
</gene>
<keyword evidence="2" id="KW-1133">Transmembrane helix</keyword>
<proteinExistence type="predicted"/>
<dbReference type="EMBL" id="CAJNNW010027448">
    <property type="protein sequence ID" value="CAE8691473.1"/>
    <property type="molecule type" value="Genomic_DNA"/>
</dbReference>
<sequence length="199" mass="21307">MTTPEHLHEDFRNAKNEADTAEHLALSSHLKTDQVMRQNLVARKAEHQATIKEKAEKQTKIADPKNRQATTEISLADDQAFIHETTQMCEDKAATDNQRKDARGEEPTAISSASRIMSESTGKNDPVAGELRVGSGRCQKPSHCLTVVVAVVVAVVVVVVAAAAVVVVVVVIVVVVVVVDAVVLVDAVAGCGCRARRRG</sequence>
<feature type="compositionally biased region" description="Basic and acidic residues" evidence="1">
    <location>
        <begin position="48"/>
        <end position="66"/>
    </location>
</feature>
<organism evidence="3 4">
    <name type="scientific">Polarella glacialis</name>
    <name type="common">Dinoflagellate</name>
    <dbReference type="NCBI Taxonomy" id="89957"/>
    <lineage>
        <taxon>Eukaryota</taxon>
        <taxon>Sar</taxon>
        <taxon>Alveolata</taxon>
        <taxon>Dinophyceae</taxon>
        <taxon>Suessiales</taxon>
        <taxon>Suessiaceae</taxon>
        <taxon>Polarella</taxon>
    </lineage>
</organism>
<feature type="transmembrane region" description="Helical" evidence="2">
    <location>
        <begin position="144"/>
        <end position="164"/>
    </location>
</feature>
<feature type="region of interest" description="Disordered" evidence="1">
    <location>
        <begin position="48"/>
        <end position="68"/>
    </location>
</feature>
<feature type="region of interest" description="Disordered" evidence="1">
    <location>
        <begin position="92"/>
        <end position="125"/>
    </location>
</feature>
<reference evidence="3" key="1">
    <citation type="submission" date="2021-02" db="EMBL/GenBank/DDBJ databases">
        <authorList>
            <person name="Dougan E. K."/>
            <person name="Rhodes N."/>
            <person name="Thang M."/>
            <person name="Chan C."/>
        </authorList>
    </citation>
    <scope>NUCLEOTIDE SEQUENCE</scope>
</reference>
<comment type="caution">
    <text evidence="3">The sequence shown here is derived from an EMBL/GenBank/DDBJ whole genome shotgun (WGS) entry which is preliminary data.</text>
</comment>
<keyword evidence="2" id="KW-0812">Transmembrane</keyword>
<evidence type="ECO:0000256" key="1">
    <source>
        <dbReference type="SAM" id="MobiDB-lite"/>
    </source>
</evidence>
<dbReference type="AlphaFoldDB" id="A0A813K4U0"/>
<evidence type="ECO:0000313" key="3">
    <source>
        <dbReference type="EMBL" id="CAE8691473.1"/>
    </source>
</evidence>